<proteinExistence type="predicted"/>
<dbReference type="CDD" id="cd04873">
    <property type="entry name" value="ACT_UUR-ACR-like"/>
    <property type="match status" value="1"/>
</dbReference>
<name>A0A833H160_9LEPT</name>
<evidence type="ECO:0000256" key="1">
    <source>
        <dbReference type="ARBA" id="ARBA00022801"/>
    </source>
</evidence>
<sequence length="202" mass="23065">MLVTASRKILFEPIDAQNARLLYSSMLNETGILYRITGVLYIHGWSIDSAIVKTETLGGVDDIFSIRKLDAGQMDQAQLERIENDMDMLLRGEIHMSEYLSSYPDRIQSLVLSMREDSETRLEVEIADDPATASIFLQTKDRPGILFMITQILFLLDYDIIKFEANTDQGIARDDFEIRKNTGGLITEQDRKQLITVLRNNL</sequence>
<dbReference type="SUPFAM" id="SSF55021">
    <property type="entry name" value="ACT-like"/>
    <property type="match status" value="1"/>
</dbReference>
<feature type="domain" description="ACT" evidence="2">
    <location>
        <begin position="134"/>
        <end position="202"/>
    </location>
</feature>
<feature type="domain" description="ACT" evidence="2">
    <location>
        <begin position="21"/>
        <end position="104"/>
    </location>
</feature>
<gene>
    <name evidence="3" type="ORF">F9K24_11645</name>
</gene>
<organism evidence="3 4">
    <name type="scientific">Leptonema illini</name>
    <dbReference type="NCBI Taxonomy" id="183"/>
    <lineage>
        <taxon>Bacteria</taxon>
        <taxon>Pseudomonadati</taxon>
        <taxon>Spirochaetota</taxon>
        <taxon>Spirochaetia</taxon>
        <taxon>Leptospirales</taxon>
        <taxon>Leptospiraceae</taxon>
        <taxon>Leptonema</taxon>
    </lineage>
</organism>
<dbReference type="PROSITE" id="PS51671">
    <property type="entry name" value="ACT"/>
    <property type="match status" value="2"/>
</dbReference>
<dbReference type="AlphaFoldDB" id="A0A833H160"/>
<evidence type="ECO:0000313" key="4">
    <source>
        <dbReference type="Proteomes" id="UP000460298"/>
    </source>
</evidence>
<dbReference type="Proteomes" id="UP000460298">
    <property type="component" value="Unassembled WGS sequence"/>
</dbReference>
<dbReference type="InterPro" id="IPR045865">
    <property type="entry name" value="ACT-like_dom_sf"/>
</dbReference>
<dbReference type="PANTHER" id="PTHR47320:SF1">
    <property type="entry name" value="BIFUNCTIONAL URIDYLYLTRANSFERASE_URIDYLYL-REMOVING ENZYME"/>
    <property type="match status" value="1"/>
</dbReference>
<dbReference type="GO" id="GO:0008773">
    <property type="term" value="F:[protein-PII] uridylyltransferase activity"/>
    <property type="evidence" value="ECO:0007669"/>
    <property type="project" value="InterPro"/>
</dbReference>
<protein>
    <recommendedName>
        <fullName evidence="2">ACT domain-containing protein</fullName>
    </recommendedName>
</protein>
<dbReference type="InterPro" id="IPR010043">
    <property type="entry name" value="UTase/UR"/>
</dbReference>
<comment type="caution">
    <text evidence="3">The sequence shown here is derived from an EMBL/GenBank/DDBJ whole genome shotgun (WGS) entry which is preliminary data.</text>
</comment>
<evidence type="ECO:0000313" key="3">
    <source>
        <dbReference type="EMBL" id="KAB2932249.1"/>
    </source>
</evidence>
<dbReference type="GO" id="GO:0016787">
    <property type="term" value="F:hydrolase activity"/>
    <property type="evidence" value="ECO:0007669"/>
    <property type="project" value="UniProtKB-KW"/>
</dbReference>
<evidence type="ECO:0000259" key="2">
    <source>
        <dbReference type="PROSITE" id="PS51671"/>
    </source>
</evidence>
<dbReference type="EMBL" id="WBUI01000010">
    <property type="protein sequence ID" value="KAB2932249.1"/>
    <property type="molecule type" value="Genomic_DNA"/>
</dbReference>
<dbReference type="PANTHER" id="PTHR47320">
    <property type="entry name" value="BIFUNCTIONAL URIDYLYLTRANSFERASE/URIDYLYL-REMOVING ENZYME"/>
    <property type="match status" value="1"/>
</dbReference>
<reference evidence="3 4" key="1">
    <citation type="submission" date="2019-10" db="EMBL/GenBank/DDBJ databases">
        <title>Extracellular Electron Transfer in a Candidatus Methanoperedens spp. Enrichment Culture.</title>
        <authorList>
            <person name="Berger S."/>
            <person name="Rangel Shaw D."/>
            <person name="Berben T."/>
            <person name="In 'T Zandt M."/>
            <person name="Frank J."/>
            <person name="Reimann J."/>
            <person name="Jetten M.S.M."/>
            <person name="Welte C.U."/>
        </authorList>
    </citation>
    <scope>NUCLEOTIDE SEQUENCE [LARGE SCALE GENOMIC DNA]</scope>
    <source>
        <strain evidence="3">SB12</strain>
    </source>
</reference>
<accession>A0A833H160</accession>
<dbReference type="InterPro" id="IPR002912">
    <property type="entry name" value="ACT_dom"/>
</dbReference>
<keyword evidence="1" id="KW-0378">Hydrolase</keyword>